<name>A0AAN9QF90_CANGL</name>
<protein>
    <submittedName>
        <fullName evidence="1">Uncharacterized protein</fullName>
    </submittedName>
</protein>
<sequence>MDMDWAAGCNPLCCSRDLSTIWSRLGPSSTCIADLDEKIRCIETQDMEARDQHVIANSRPMLAQENFVADRSHRGSVSLSPCIPICMWSRNLVASLPYPIH</sequence>
<gene>
    <name evidence="1" type="ORF">VNO77_23312</name>
</gene>
<evidence type="ECO:0000313" key="2">
    <source>
        <dbReference type="Proteomes" id="UP001367508"/>
    </source>
</evidence>
<proteinExistence type="predicted"/>
<reference evidence="1 2" key="1">
    <citation type="submission" date="2024-01" db="EMBL/GenBank/DDBJ databases">
        <title>The genomes of 5 underutilized Papilionoideae crops provide insights into root nodulation and disease resistanc.</title>
        <authorList>
            <person name="Jiang F."/>
        </authorList>
    </citation>
    <scope>NUCLEOTIDE SEQUENCE [LARGE SCALE GENOMIC DNA]</scope>
    <source>
        <strain evidence="1">LVBAO_FW01</strain>
        <tissue evidence="1">Leaves</tissue>
    </source>
</reference>
<organism evidence="1 2">
    <name type="scientific">Canavalia gladiata</name>
    <name type="common">Sword bean</name>
    <name type="synonym">Dolichos gladiatus</name>
    <dbReference type="NCBI Taxonomy" id="3824"/>
    <lineage>
        <taxon>Eukaryota</taxon>
        <taxon>Viridiplantae</taxon>
        <taxon>Streptophyta</taxon>
        <taxon>Embryophyta</taxon>
        <taxon>Tracheophyta</taxon>
        <taxon>Spermatophyta</taxon>
        <taxon>Magnoliopsida</taxon>
        <taxon>eudicotyledons</taxon>
        <taxon>Gunneridae</taxon>
        <taxon>Pentapetalae</taxon>
        <taxon>rosids</taxon>
        <taxon>fabids</taxon>
        <taxon>Fabales</taxon>
        <taxon>Fabaceae</taxon>
        <taxon>Papilionoideae</taxon>
        <taxon>50 kb inversion clade</taxon>
        <taxon>NPAAA clade</taxon>
        <taxon>indigoferoid/millettioid clade</taxon>
        <taxon>Phaseoleae</taxon>
        <taxon>Canavalia</taxon>
    </lineage>
</organism>
<dbReference type="EMBL" id="JAYMYQ010000005">
    <property type="protein sequence ID" value="KAK7329163.1"/>
    <property type="molecule type" value="Genomic_DNA"/>
</dbReference>
<dbReference type="AlphaFoldDB" id="A0AAN9QF90"/>
<comment type="caution">
    <text evidence="1">The sequence shown here is derived from an EMBL/GenBank/DDBJ whole genome shotgun (WGS) entry which is preliminary data.</text>
</comment>
<dbReference type="Proteomes" id="UP001367508">
    <property type="component" value="Unassembled WGS sequence"/>
</dbReference>
<evidence type="ECO:0000313" key="1">
    <source>
        <dbReference type="EMBL" id="KAK7329163.1"/>
    </source>
</evidence>
<keyword evidence="2" id="KW-1185">Reference proteome</keyword>
<accession>A0AAN9QF90</accession>